<dbReference type="GO" id="GO:0044877">
    <property type="term" value="F:protein-containing complex binding"/>
    <property type="evidence" value="ECO:0007669"/>
    <property type="project" value="TreeGrafter"/>
</dbReference>
<keyword evidence="6" id="KW-0472">Membrane</keyword>
<evidence type="ECO:0000313" key="10">
    <source>
        <dbReference type="EMBL" id="SHE51640.1"/>
    </source>
</evidence>
<dbReference type="InterPro" id="IPR014710">
    <property type="entry name" value="RmlC-like_jellyroll"/>
</dbReference>
<dbReference type="PANTHER" id="PTHR45638:SF11">
    <property type="entry name" value="CYCLIC NUCLEOTIDE-GATED CATION CHANNEL SUBUNIT A"/>
    <property type="match status" value="1"/>
</dbReference>
<dbReference type="EMBL" id="FQUU01000002">
    <property type="protein sequence ID" value="SHE51640.1"/>
    <property type="molecule type" value="Genomic_DNA"/>
</dbReference>
<dbReference type="InterPro" id="IPR018490">
    <property type="entry name" value="cNMP-bd_dom_sf"/>
</dbReference>
<evidence type="ECO:0000256" key="5">
    <source>
        <dbReference type="ARBA" id="ARBA00023065"/>
    </source>
</evidence>
<keyword evidence="7" id="KW-1071">Ligand-gated ion channel</keyword>
<evidence type="ECO:0000256" key="8">
    <source>
        <dbReference type="ARBA" id="ARBA00023303"/>
    </source>
</evidence>
<evidence type="ECO:0000256" key="1">
    <source>
        <dbReference type="ARBA" id="ARBA00004141"/>
    </source>
</evidence>
<dbReference type="PROSITE" id="PS50042">
    <property type="entry name" value="CNMP_BINDING_3"/>
    <property type="match status" value="1"/>
</dbReference>
<dbReference type="InterPro" id="IPR050866">
    <property type="entry name" value="CNG_cation_channel"/>
</dbReference>
<keyword evidence="3" id="KW-0812">Transmembrane</keyword>
<dbReference type="RefSeq" id="WP_072833689.1">
    <property type="nucleotide sequence ID" value="NZ_FQUU01000002.1"/>
</dbReference>
<evidence type="ECO:0000256" key="6">
    <source>
        <dbReference type="ARBA" id="ARBA00023136"/>
    </source>
</evidence>
<keyword evidence="11" id="KW-1185">Reference proteome</keyword>
<dbReference type="OrthoDB" id="9127033at2"/>
<keyword evidence="4" id="KW-1133">Transmembrane helix</keyword>
<evidence type="ECO:0000259" key="9">
    <source>
        <dbReference type="PROSITE" id="PS50042"/>
    </source>
</evidence>
<dbReference type="Proteomes" id="UP000184048">
    <property type="component" value="Unassembled WGS sequence"/>
</dbReference>
<comment type="subcellular location">
    <subcellularLocation>
        <location evidence="1">Membrane</location>
        <topology evidence="1">Multi-pass membrane protein</topology>
    </subcellularLocation>
</comment>
<evidence type="ECO:0000313" key="11">
    <source>
        <dbReference type="Proteomes" id="UP000184048"/>
    </source>
</evidence>
<dbReference type="SUPFAM" id="SSF51206">
    <property type="entry name" value="cAMP-binding domain-like"/>
    <property type="match status" value="1"/>
</dbReference>
<sequence>MSISKTERLLLIEKVLLLKSLNIFSDTPENVLADLAPLMQDMELPEDAVIFKEGDFGDSMYIIYQGEVEIYKSNTTLAILKEKEVFGELSLIDSESRSASVRAHTDCYLFKIDQEPFFELLDSRPEIAKGFLRMLCKRLRILNEKFDKQKMQ</sequence>
<keyword evidence="8" id="KW-0407">Ion channel</keyword>
<dbReference type="AlphaFoldDB" id="A0A1M4U4V7"/>
<protein>
    <submittedName>
        <fullName evidence="10">Cyclic nucleotide-binding domain-containing protein</fullName>
    </submittedName>
</protein>
<name>A0A1M4U4V7_9BACT</name>
<dbReference type="PRINTS" id="PR00103">
    <property type="entry name" value="CAMPKINASE"/>
</dbReference>
<feature type="domain" description="Cyclic nucleotide-binding" evidence="9">
    <location>
        <begin position="23"/>
        <end position="138"/>
    </location>
</feature>
<evidence type="ECO:0000256" key="2">
    <source>
        <dbReference type="ARBA" id="ARBA00022448"/>
    </source>
</evidence>
<dbReference type="CDD" id="cd00038">
    <property type="entry name" value="CAP_ED"/>
    <property type="match status" value="1"/>
</dbReference>
<dbReference type="PANTHER" id="PTHR45638">
    <property type="entry name" value="CYCLIC NUCLEOTIDE-GATED CATION CHANNEL SUBUNIT A"/>
    <property type="match status" value="1"/>
</dbReference>
<evidence type="ECO:0000256" key="7">
    <source>
        <dbReference type="ARBA" id="ARBA00023286"/>
    </source>
</evidence>
<dbReference type="GO" id="GO:0016020">
    <property type="term" value="C:membrane"/>
    <property type="evidence" value="ECO:0007669"/>
    <property type="project" value="UniProtKB-SubCell"/>
</dbReference>
<dbReference type="GO" id="GO:0005221">
    <property type="term" value="F:intracellularly cyclic nucleotide-activated monoatomic cation channel activity"/>
    <property type="evidence" value="ECO:0007669"/>
    <property type="project" value="InterPro"/>
</dbReference>
<accession>A0A1M4U4V7</accession>
<dbReference type="Gene3D" id="2.60.120.10">
    <property type="entry name" value="Jelly Rolls"/>
    <property type="match status" value="1"/>
</dbReference>
<dbReference type="PROSITE" id="PS00889">
    <property type="entry name" value="CNMP_BINDING_2"/>
    <property type="match status" value="1"/>
</dbReference>
<proteinExistence type="predicted"/>
<keyword evidence="2" id="KW-0813">Transport</keyword>
<reference evidence="10 11" key="1">
    <citation type="submission" date="2016-11" db="EMBL/GenBank/DDBJ databases">
        <authorList>
            <person name="Jaros S."/>
            <person name="Januszkiewicz K."/>
            <person name="Wedrychowicz H."/>
        </authorList>
    </citation>
    <scope>NUCLEOTIDE SEQUENCE [LARGE SCALE GENOMIC DNA]</scope>
    <source>
        <strain evidence="10 11">DSM 18119</strain>
    </source>
</reference>
<gene>
    <name evidence="10" type="ORF">SAMN02745131_00523</name>
</gene>
<dbReference type="SMART" id="SM00100">
    <property type="entry name" value="cNMP"/>
    <property type="match status" value="1"/>
</dbReference>
<dbReference type="InterPro" id="IPR018488">
    <property type="entry name" value="cNMP-bd_CS"/>
</dbReference>
<evidence type="ECO:0000256" key="4">
    <source>
        <dbReference type="ARBA" id="ARBA00022989"/>
    </source>
</evidence>
<organism evidence="10 11">
    <name type="scientific">Flavisolibacter ginsengisoli DSM 18119</name>
    <dbReference type="NCBI Taxonomy" id="1121884"/>
    <lineage>
        <taxon>Bacteria</taxon>
        <taxon>Pseudomonadati</taxon>
        <taxon>Bacteroidota</taxon>
        <taxon>Chitinophagia</taxon>
        <taxon>Chitinophagales</taxon>
        <taxon>Chitinophagaceae</taxon>
        <taxon>Flavisolibacter</taxon>
    </lineage>
</organism>
<keyword evidence="5" id="KW-0406">Ion transport</keyword>
<evidence type="ECO:0000256" key="3">
    <source>
        <dbReference type="ARBA" id="ARBA00022692"/>
    </source>
</evidence>
<dbReference type="InterPro" id="IPR000595">
    <property type="entry name" value="cNMP-bd_dom"/>
</dbReference>
<dbReference type="STRING" id="1121884.SAMN02745131_00523"/>
<dbReference type="Pfam" id="PF00027">
    <property type="entry name" value="cNMP_binding"/>
    <property type="match status" value="1"/>
</dbReference>